<reference evidence="2" key="1">
    <citation type="journal article" date="2024" name="Proc. Natl. Acad. Sci. U.S.A.">
        <title>Extraordinary preservation of gene collinearity over three hundred million years revealed in homosporous lycophytes.</title>
        <authorList>
            <person name="Li C."/>
            <person name="Wickell D."/>
            <person name="Kuo L.Y."/>
            <person name="Chen X."/>
            <person name="Nie B."/>
            <person name="Liao X."/>
            <person name="Peng D."/>
            <person name="Ji J."/>
            <person name="Jenkins J."/>
            <person name="Williams M."/>
            <person name="Shu S."/>
            <person name="Plott C."/>
            <person name="Barry K."/>
            <person name="Rajasekar S."/>
            <person name="Grimwood J."/>
            <person name="Han X."/>
            <person name="Sun S."/>
            <person name="Hou Z."/>
            <person name="He W."/>
            <person name="Dai G."/>
            <person name="Sun C."/>
            <person name="Schmutz J."/>
            <person name="Leebens-Mack J.H."/>
            <person name="Li F.W."/>
            <person name="Wang L."/>
        </authorList>
    </citation>
    <scope>NUCLEOTIDE SEQUENCE [LARGE SCALE GENOMIC DNA]</scope>
    <source>
        <strain evidence="2">cv. PW_Plant_1</strain>
    </source>
</reference>
<accession>A0ACC2D030</accession>
<proteinExistence type="predicted"/>
<name>A0ACC2D030_DIPCM</name>
<gene>
    <name evidence="1" type="ORF">O6H91_08G097300</name>
</gene>
<dbReference type="Proteomes" id="UP001162992">
    <property type="component" value="Chromosome 8"/>
</dbReference>
<comment type="caution">
    <text evidence="1">The sequence shown here is derived from an EMBL/GenBank/DDBJ whole genome shotgun (WGS) entry which is preliminary data.</text>
</comment>
<dbReference type="EMBL" id="CM055099">
    <property type="protein sequence ID" value="KAJ7547665.1"/>
    <property type="molecule type" value="Genomic_DNA"/>
</dbReference>
<sequence length="553" mass="60416">MSWPDSPLHDSLDIAYCSDFFGEIPNYCTNATRNPQGAVAPRWGPQIPSVDNSGLNQEHRFTSADAAMALGVVRAAGLIPQPGVEAFNKVRTSVLPSQRWPLTISKDADLYHSQDAAPPVAESGLQLATRGFHFTIGFDATHTHPPVASTESMSSSQVPLHAATFKEKFPIVNESSSAVDSKSPHASNRSKEDGSSPSRSYMAESVTSVKNGTELAMEATFQPTSQQRLLQSMLFQPKPCAPVGQLQETVEPSVTVSETADSKTATSDRSGEDVRVCGKRKAIETSSNTDRANEDSQNEAVDERKASAKRKGASRRNRAAEVHNLSERRRRDRINEKMRALQELIPNSSKTDKASMLDEAIEYLKTLQLQLQLMSMRSGLSVPSAIMSSGMQMQSLHELPQMHPLPRMAMGMCMGLGAGMGTGDMTTASPSQPKESVPPLLGPASYASSSALALTSVKPHQRLQGSNFMESLNPYSNCQQLQLPFQPVPMEAFNQNNLNQHVLVQSGLQQVRPMSHTWQQHERQPFLLRAQHMQLAETQHQLSESGSYGAKIP</sequence>
<protein>
    <submittedName>
        <fullName evidence="1">Uncharacterized protein</fullName>
    </submittedName>
</protein>
<evidence type="ECO:0000313" key="2">
    <source>
        <dbReference type="Proteomes" id="UP001162992"/>
    </source>
</evidence>
<keyword evidence="2" id="KW-1185">Reference proteome</keyword>
<organism evidence="1 2">
    <name type="scientific">Diphasiastrum complanatum</name>
    <name type="common">Issler's clubmoss</name>
    <name type="synonym">Lycopodium complanatum</name>
    <dbReference type="NCBI Taxonomy" id="34168"/>
    <lineage>
        <taxon>Eukaryota</taxon>
        <taxon>Viridiplantae</taxon>
        <taxon>Streptophyta</taxon>
        <taxon>Embryophyta</taxon>
        <taxon>Tracheophyta</taxon>
        <taxon>Lycopodiopsida</taxon>
        <taxon>Lycopodiales</taxon>
        <taxon>Lycopodiaceae</taxon>
        <taxon>Lycopodioideae</taxon>
        <taxon>Diphasiastrum</taxon>
    </lineage>
</organism>
<evidence type="ECO:0000313" key="1">
    <source>
        <dbReference type="EMBL" id="KAJ7547665.1"/>
    </source>
</evidence>